<dbReference type="EMBL" id="CACRXK020019663">
    <property type="protein sequence ID" value="CAB4033917.1"/>
    <property type="molecule type" value="Genomic_DNA"/>
</dbReference>
<sequence length="119" mass="13789">MVLWLRKFELCAKANDWKDTDMLKRLPTLLSGKAFAIFERLAAETKEDFKLLTKALTEAFGGDENGKHLAMMAFRSRMKKPDEDIQVFAYNLEALLRRAMPNIEKGDRETLFKQQFVEG</sequence>
<dbReference type="OrthoDB" id="425619at2759"/>
<proteinExistence type="predicted"/>
<dbReference type="PANTHER" id="PTHR45823">
    <property type="entry name" value="T-SNARE COILED-COIL HOMOLOGY DOMAIN-CONTAINING PROTEIN"/>
    <property type="match status" value="1"/>
</dbReference>
<dbReference type="PANTHER" id="PTHR45823:SF1">
    <property type="entry name" value="T-SNARE COILED-COIL HOMOLOGY DOMAIN-CONTAINING PROTEIN"/>
    <property type="match status" value="1"/>
</dbReference>
<accession>A0A6S7JQW1</accession>
<reference evidence="2" key="1">
    <citation type="submission" date="2020-04" db="EMBL/GenBank/DDBJ databases">
        <authorList>
            <person name="Alioto T."/>
            <person name="Alioto T."/>
            <person name="Gomez Garrido J."/>
        </authorList>
    </citation>
    <scope>NUCLEOTIDE SEQUENCE</scope>
    <source>
        <strain evidence="2">A484AB</strain>
    </source>
</reference>
<comment type="caution">
    <text evidence="2">The sequence shown here is derived from an EMBL/GenBank/DDBJ whole genome shotgun (WGS) entry which is preliminary data.</text>
</comment>
<dbReference type="Proteomes" id="UP001152795">
    <property type="component" value="Unassembled WGS sequence"/>
</dbReference>
<dbReference type="AlphaFoldDB" id="A0A6S7JQW1"/>
<gene>
    <name evidence="2" type="ORF">PACLA_8A048767</name>
</gene>
<evidence type="ECO:0000313" key="3">
    <source>
        <dbReference type="Proteomes" id="UP001152795"/>
    </source>
</evidence>
<feature type="non-terminal residue" evidence="2">
    <location>
        <position position="119"/>
    </location>
</feature>
<organism evidence="2 3">
    <name type="scientific">Paramuricea clavata</name>
    <name type="common">Red gorgonian</name>
    <name type="synonym">Violescent sea-whip</name>
    <dbReference type="NCBI Taxonomy" id="317549"/>
    <lineage>
        <taxon>Eukaryota</taxon>
        <taxon>Metazoa</taxon>
        <taxon>Cnidaria</taxon>
        <taxon>Anthozoa</taxon>
        <taxon>Octocorallia</taxon>
        <taxon>Malacalcyonacea</taxon>
        <taxon>Plexauridae</taxon>
        <taxon>Paramuricea</taxon>
    </lineage>
</organism>
<evidence type="ECO:0000313" key="2">
    <source>
        <dbReference type="EMBL" id="CAB4033917.1"/>
    </source>
</evidence>
<dbReference type="Pfam" id="PF14893">
    <property type="entry name" value="PNMA"/>
    <property type="match status" value="1"/>
</dbReference>
<dbReference type="InterPro" id="IPR048270">
    <property type="entry name" value="PNMA_C"/>
</dbReference>
<protein>
    <recommendedName>
        <fullName evidence="1">Paraneoplastic antigen Ma-like C-terminal domain-containing protein</fullName>
    </recommendedName>
</protein>
<feature type="domain" description="Paraneoplastic antigen Ma-like C-terminal" evidence="1">
    <location>
        <begin position="4"/>
        <end position="101"/>
    </location>
</feature>
<evidence type="ECO:0000259" key="1">
    <source>
        <dbReference type="Pfam" id="PF14893"/>
    </source>
</evidence>
<keyword evidence="3" id="KW-1185">Reference proteome</keyword>
<name>A0A6S7JQW1_PARCT</name>